<name>A0A9X6LHK2_BACTU</name>
<feature type="compositionally biased region" description="Basic and acidic residues" evidence="1">
    <location>
        <begin position="32"/>
        <end position="43"/>
    </location>
</feature>
<gene>
    <name evidence="2" type="ORF">BK741_20025</name>
</gene>
<protein>
    <submittedName>
        <fullName evidence="2">Uncharacterized protein</fullName>
    </submittedName>
</protein>
<organism evidence="2 3">
    <name type="scientific">Bacillus thuringiensis serovar iberica</name>
    <dbReference type="NCBI Taxonomy" id="180866"/>
    <lineage>
        <taxon>Bacteria</taxon>
        <taxon>Bacillati</taxon>
        <taxon>Bacillota</taxon>
        <taxon>Bacilli</taxon>
        <taxon>Bacillales</taxon>
        <taxon>Bacillaceae</taxon>
        <taxon>Bacillus</taxon>
        <taxon>Bacillus cereus group</taxon>
    </lineage>
</organism>
<feature type="region of interest" description="Disordered" evidence="1">
    <location>
        <begin position="23"/>
        <end position="44"/>
    </location>
</feature>
<evidence type="ECO:0000313" key="3">
    <source>
        <dbReference type="Proteomes" id="UP000195120"/>
    </source>
</evidence>
<evidence type="ECO:0000313" key="2">
    <source>
        <dbReference type="EMBL" id="OUB46044.1"/>
    </source>
</evidence>
<evidence type="ECO:0000256" key="1">
    <source>
        <dbReference type="SAM" id="MobiDB-lite"/>
    </source>
</evidence>
<comment type="caution">
    <text evidence="2">The sequence shown here is derived from an EMBL/GenBank/DDBJ whole genome shotgun (WGS) entry which is preliminary data.</text>
</comment>
<dbReference type="EMBL" id="MOOP01000109">
    <property type="protein sequence ID" value="OUB46044.1"/>
    <property type="molecule type" value="Genomic_DNA"/>
</dbReference>
<accession>A0A9X6LHK2</accession>
<dbReference type="AlphaFoldDB" id="A0A9X6LHK2"/>
<reference evidence="2 3" key="1">
    <citation type="submission" date="2016-10" db="EMBL/GenBank/DDBJ databases">
        <title>Comparative genomics of Bacillus thuringiensis reveals a path to pathogens against multiple invertebrate hosts.</title>
        <authorList>
            <person name="Zheng J."/>
            <person name="Gao Q."/>
            <person name="Liu H."/>
            <person name="Peng D."/>
            <person name="Ruan L."/>
            <person name="Sun M."/>
        </authorList>
    </citation>
    <scope>NUCLEOTIDE SEQUENCE [LARGE SCALE GENOMIC DNA]</scope>
    <source>
        <strain evidence="2">BGSC 4BW1</strain>
    </source>
</reference>
<dbReference type="Proteomes" id="UP000195120">
    <property type="component" value="Unassembled WGS sequence"/>
</dbReference>
<sequence length="60" mass="6922">MKTNDEVMAEYEAAKKARSKRVRSGQITSRYYEPRSESQRDLKQPIVIHGMASARHLNSN</sequence>
<proteinExistence type="predicted"/>